<accession>A0ABV3QZG0</accession>
<protein>
    <submittedName>
        <fullName evidence="5">GntR family transcriptional regulator</fullName>
    </submittedName>
</protein>
<dbReference type="PRINTS" id="PR00035">
    <property type="entry name" value="HTHGNTR"/>
</dbReference>
<dbReference type="Gene3D" id="1.10.10.10">
    <property type="entry name" value="Winged helix-like DNA-binding domain superfamily/Winged helix DNA-binding domain"/>
    <property type="match status" value="1"/>
</dbReference>
<organism evidence="5 6">
    <name type="scientific">Mesorhizobium marinum</name>
    <dbReference type="NCBI Taxonomy" id="3228790"/>
    <lineage>
        <taxon>Bacteria</taxon>
        <taxon>Pseudomonadati</taxon>
        <taxon>Pseudomonadota</taxon>
        <taxon>Alphaproteobacteria</taxon>
        <taxon>Hyphomicrobiales</taxon>
        <taxon>Phyllobacteriaceae</taxon>
        <taxon>Mesorhizobium</taxon>
    </lineage>
</organism>
<evidence type="ECO:0000256" key="2">
    <source>
        <dbReference type="ARBA" id="ARBA00023125"/>
    </source>
</evidence>
<keyword evidence="1" id="KW-0805">Transcription regulation</keyword>
<proteinExistence type="predicted"/>
<dbReference type="Pfam" id="PF00392">
    <property type="entry name" value="GntR"/>
    <property type="match status" value="1"/>
</dbReference>
<dbReference type="RefSeq" id="WP_367723526.1">
    <property type="nucleotide sequence ID" value="NZ_JBFOCI010000002.1"/>
</dbReference>
<dbReference type="SUPFAM" id="SSF64288">
    <property type="entry name" value="Chorismate lyase-like"/>
    <property type="match status" value="1"/>
</dbReference>
<keyword evidence="2" id="KW-0238">DNA-binding</keyword>
<dbReference type="PROSITE" id="PS50949">
    <property type="entry name" value="HTH_GNTR"/>
    <property type="match status" value="1"/>
</dbReference>
<evidence type="ECO:0000256" key="1">
    <source>
        <dbReference type="ARBA" id="ARBA00023015"/>
    </source>
</evidence>
<evidence type="ECO:0000313" key="5">
    <source>
        <dbReference type="EMBL" id="MEW9806466.1"/>
    </source>
</evidence>
<evidence type="ECO:0000313" key="6">
    <source>
        <dbReference type="Proteomes" id="UP001556196"/>
    </source>
</evidence>
<dbReference type="InterPro" id="IPR011663">
    <property type="entry name" value="UTRA"/>
</dbReference>
<dbReference type="SUPFAM" id="SSF46785">
    <property type="entry name" value="Winged helix' DNA-binding domain"/>
    <property type="match status" value="1"/>
</dbReference>
<dbReference type="SMART" id="SM00866">
    <property type="entry name" value="UTRA"/>
    <property type="match status" value="1"/>
</dbReference>
<dbReference type="InterPro" id="IPR036390">
    <property type="entry name" value="WH_DNA-bd_sf"/>
</dbReference>
<dbReference type="EMBL" id="JBFOCI010000002">
    <property type="protein sequence ID" value="MEW9806466.1"/>
    <property type="molecule type" value="Genomic_DNA"/>
</dbReference>
<sequence length="247" mass="27030">MTAITADQQPLYQRIADDFAAQIASGALKVGERLPSERQMADDLGYSRMTARQALKVLERRGLVETRTGRGAFVAHPQIEQRLSTLSGFTEDMQRDGRVASSIVLDAGVGAADLEAANALGIVEHAPVHRLVRVRLADAKPVGLERTEIPAALAPKLLDRADFTTDSLYRVLREDYGIYPSEAEQRLWSAHPDASSAAALGISTQSSVLILTRRTLDATRRPIEYVRSVYRGDCFVMRVNLALGKDA</sequence>
<comment type="caution">
    <text evidence="5">The sequence shown here is derived from an EMBL/GenBank/DDBJ whole genome shotgun (WGS) entry which is preliminary data.</text>
</comment>
<dbReference type="InterPro" id="IPR036388">
    <property type="entry name" value="WH-like_DNA-bd_sf"/>
</dbReference>
<feature type="domain" description="HTH gntR-type" evidence="4">
    <location>
        <begin position="9"/>
        <end position="77"/>
    </location>
</feature>
<gene>
    <name evidence="5" type="ORF">ABUE31_10765</name>
</gene>
<dbReference type="SMART" id="SM00345">
    <property type="entry name" value="HTH_GNTR"/>
    <property type="match status" value="1"/>
</dbReference>
<reference evidence="5 6" key="1">
    <citation type="submission" date="2024-06" db="EMBL/GenBank/DDBJ databases">
        <authorList>
            <person name="Tuo L."/>
        </authorList>
    </citation>
    <scope>NUCLEOTIDE SEQUENCE [LARGE SCALE GENOMIC DNA]</scope>
    <source>
        <strain evidence="5 6">ZMM04-5</strain>
    </source>
</reference>
<name>A0ABV3QZG0_9HYPH</name>
<dbReference type="InterPro" id="IPR028978">
    <property type="entry name" value="Chorismate_lyase_/UTRA_dom_sf"/>
</dbReference>
<evidence type="ECO:0000256" key="3">
    <source>
        <dbReference type="ARBA" id="ARBA00023163"/>
    </source>
</evidence>
<dbReference type="PANTHER" id="PTHR44846">
    <property type="entry name" value="MANNOSYL-D-GLYCERATE TRANSPORT/METABOLISM SYSTEM REPRESSOR MNGR-RELATED"/>
    <property type="match status" value="1"/>
</dbReference>
<keyword evidence="6" id="KW-1185">Reference proteome</keyword>
<keyword evidence="3" id="KW-0804">Transcription</keyword>
<dbReference type="Pfam" id="PF07702">
    <property type="entry name" value="UTRA"/>
    <property type="match status" value="1"/>
</dbReference>
<evidence type="ECO:0000259" key="4">
    <source>
        <dbReference type="PROSITE" id="PS50949"/>
    </source>
</evidence>
<dbReference type="Proteomes" id="UP001556196">
    <property type="component" value="Unassembled WGS sequence"/>
</dbReference>
<dbReference type="InterPro" id="IPR050679">
    <property type="entry name" value="Bact_HTH_transcr_reg"/>
</dbReference>
<dbReference type="InterPro" id="IPR000524">
    <property type="entry name" value="Tscrpt_reg_HTH_GntR"/>
</dbReference>
<dbReference type="Gene3D" id="3.40.1410.10">
    <property type="entry name" value="Chorismate lyase-like"/>
    <property type="match status" value="1"/>
</dbReference>
<dbReference type="CDD" id="cd07377">
    <property type="entry name" value="WHTH_GntR"/>
    <property type="match status" value="1"/>
</dbReference>